<dbReference type="AlphaFoldDB" id="A0A5F7ZSP2"/>
<dbReference type="PANTHER" id="PTHR46254:SF6">
    <property type="entry name" value="HIGH MOBILITY GROUP AT-HOOK 2"/>
    <property type="match status" value="1"/>
</dbReference>
<reference evidence="1" key="4">
    <citation type="submission" date="2025-09" db="UniProtKB">
        <authorList>
            <consortium name="Ensembl"/>
        </authorList>
    </citation>
    <scope>IDENTIFICATION</scope>
    <source>
        <strain evidence="1">17573</strain>
    </source>
</reference>
<dbReference type="PANTHER" id="PTHR46254">
    <property type="entry name" value="PROTEIN GVQW1-RELATED"/>
    <property type="match status" value="1"/>
</dbReference>
<proteinExistence type="predicted"/>
<dbReference type="GeneTree" id="ENSGT00940000161627"/>
<dbReference type="Bgee" id="ENSMMUG00000062586">
    <property type="expression patterns" value="Expressed in cerebellum and 1 other cell type or tissue"/>
</dbReference>
<dbReference type="Proteomes" id="UP000006718">
    <property type="component" value="Chromosome 19"/>
</dbReference>
<reference evidence="1" key="3">
    <citation type="submission" date="2025-08" db="UniProtKB">
        <authorList>
            <consortium name="Ensembl"/>
        </authorList>
    </citation>
    <scope>IDENTIFICATION</scope>
    <source>
        <strain evidence="1">17573</strain>
    </source>
</reference>
<dbReference type="InParanoid" id="A0A5F7ZSP2"/>
<dbReference type="VEuPathDB" id="HostDB:ENSMMUG00000062586"/>
<dbReference type="Ensembl" id="ENSMMUT00000083094.1">
    <property type="protein sequence ID" value="ENSMMUP00000068669.1"/>
    <property type="gene ID" value="ENSMMUG00000062586.1"/>
</dbReference>
<protein>
    <submittedName>
        <fullName evidence="1">Uncharacterized protein</fullName>
    </submittedName>
</protein>
<evidence type="ECO:0000313" key="2">
    <source>
        <dbReference type="Proteomes" id="UP000006718"/>
    </source>
</evidence>
<sequence>MGDRARFCLKKKQKRQGLAVTPTGVQCRSLSSLKPLPPRLKQFSCLNLPSTWDYRCAPPRLANFCIFIDRVSPCWPGWSQTPGLKPSAHLSLLKYWDHRREPSCLASIHLDFQQPLVPHAWGLHLHAELMPPVLPQQPPCLPTVSPLSCREAAHALCHRVHLWY</sequence>
<organism evidence="1 2">
    <name type="scientific">Macaca mulatta</name>
    <name type="common">Rhesus macaque</name>
    <dbReference type="NCBI Taxonomy" id="9544"/>
    <lineage>
        <taxon>Eukaryota</taxon>
        <taxon>Metazoa</taxon>
        <taxon>Chordata</taxon>
        <taxon>Craniata</taxon>
        <taxon>Vertebrata</taxon>
        <taxon>Euteleostomi</taxon>
        <taxon>Mammalia</taxon>
        <taxon>Eutheria</taxon>
        <taxon>Euarchontoglires</taxon>
        <taxon>Primates</taxon>
        <taxon>Haplorrhini</taxon>
        <taxon>Catarrhini</taxon>
        <taxon>Cercopithecidae</taxon>
        <taxon>Cercopithecinae</taxon>
        <taxon>Macaca</taxon>
    </lineage>
</organism>
<reference evidence="2" key="1">
    <citation type="journal article" date="2007" name="Science">
        <title>Evolutionary and biomedical insights from the rhesus macaque genome.</title>
        <authorList>
            <person name="Gibbs R.A."/>
            <person name="Rogers J."/>
            <person name="Katze M.G."/>
            <person name="Bumgarner R."/>
            <person name="Weinstock G.M."/>
            <person name="Mardis E.R."/>
            <person name="Remington K.A."/>
            <person name="Strausberg R.L."/>
            <person name="Venter J.C."/>
            <person name="Wilson R.K."/>
            <person name="Batzer M.A."/>
            <person name="Bustamante C.D."/>
            <person name="Eichler E.E."/>
            <person name="Hahn M.W."/>
            <person name="Hardison R.C."/>
            <person name="Makova K.D."/>
            <person name="Miller W."/>
            <person name="Milosavljevic A."/>
            <person name="Palermo R.E."/>
            <person name="Siepel A."/>
            <person name="Sikela J.M."/>
            <person name="Attaway T."/>
            <person name="Bell S."/>
            <person name="Bernard K.E."/>
            <person name="Buhay C.J."/>
            <person name="Chandrabose M.N."/>
            <person name="Dao M."/>
            <person name="Davis C."/>
            <person name="Delehaunty K.D."/>
            <person name="Ding Y."/>
            <person name="Dinh H.H."/>
            <person name="Dugan-Rocha S."/>
            <person name="Fulton L.A."/>
            <person name="Gabisi R.A."/>
            <person name="Garner T.T."/>
            <person name="Godfrey J."/>
            <person name="Hawes A.C."/>
            <person name="Hernandez J."/>
            <person name="Hines S."/>
            <person name="Holder M."/>
            <person name="Hume J."/>
            <person name="Jhangiani S.N."/>
            <person name="Joshi V."/>
            <person name="Khan Z.M."/>
            <person name="Kirkness E.F."/>
            <person name="Cree A."/>
            <person name="Fowler R.G."/>
            <person name="Lee S."/>
            <person name="Lewis L.R."/>
            <person name="Li Z."/>
            <person name="Liu Y.-S."/>
            <person name="Moore S.M."/>
            <person name="Muzny D."/>
            <person name="Nazareth L.V."/>
            <person name="Ngo D.N."/>
            <person name="Okwuonu G.O."/>
            <person name="Pai G."/>
            <person name="Parker D."/>
            <person name="Paul H.A."/>
            <person name="Pfannkoch C."/>
            <person name="Pohl C.S."/>
            <person name="Rogers Y.-H.C."/>
            <person name="Ruiz S.J."/>
            <person name="Sabo A."/>
            <person name="Santibanez J."/>
            <person name="Schneider B.W."/>
            <person name="Smith S.M."/>
            <person name="Sodergren E."/>
            <person name="Svatek A.F."/>
            <person name="Utterback T.R."/>
            <person name="Vattathil S."/>
            <person name="Warren W."/>
            <person name="White C.S."/>
            <person name="Chinwalla A.T."/>
            <person name="Feng Y."/>
            <person name="Halpern A.L."/>
            <person name="Hillier L.W."/>
            <person name="Huang X."/>
            <person name="Minx P."/>
            <person name="Nelson J.O."/>
            <person name="Pepin K.H."/>
            <person name="Qin X."/>
            <person name="Sutton G.G."/>
            <person name="Venter E."/>
            <person name="Walenz B.P."/>
            <person name="Wallis J.W."/>
            <person name="Worley K.C."/>
            <person name="Yang S.-P."/>
            <person name="Jones S.M."/>
            <person name="Marra M.A."/>
            <person name="Rocchi M."/>
            <person name="Schein J.E."/>
            <person name="Baertsch R."/>
            <person name="Clarke L."/>
            <person name="Csuros M."/>
            <person name="Glasscock J."/>
            <person name="Harris R.A."/>
            <person name="Havlak P."/>
            <person name="Jackson A.R."/>
            <person name="Jiang H."/>
            <person name="Liu Y."/>
            <person name="Messina D.N."/>
            <person name="Shen Y."/>
            <person name="Song H.X.-Z."/>
            <person name="Wylie T."/>
            <person name="Zhang L."/>
            <person name="Birney E."/>
            <person name="Han K."/>
            <person name="Konkel M.K."/>
            <person name="Lee J."/>
            <person name="Smit A.F.A."/>
            <person name="Ullmer B."/>
            <person name="Wang H."/>
            <person name="Xing J."/>
            <person name="Burhans R."/>
            <person name="Cheng Z."/>
            <person name="Karro J.E."/>
            <person name="Ma J."/>
            <person name="Raney B."/>
            <person name="She X."/>
            <person name="Cox M.J."/>
            <person name="Demuth J.P."/>
            <person name="Dumas L.J."/>
            <person name="Han S.-G."/>
            <person name="Hopkins J."/>
            <person name="Karimpour-Fard A."/>
            <person name="Kim Y.H."/>
            <person name="Pollack J.R."/>
            <person name="Vinar T."/>
            <person name="Addo-Quaye C."/>
            <person name="Degenhardt J."/>
            <person name="Denby A."/>
            <person name="Hubisz M.J."/>
            <person name="Indap A."/>
            <person name="Kosiol C."/>
            <person name="Lahn B.T."/>
            <person name="Lawson H.A."/>
            <person name="Marklein A."/>
            <person name="Nielsen R."/>
            <person name="Vallender E.J."/>
            <person name="Clark A.G."/>
            <person name="Ferguson B."/>
            <person name="Hernandez R.D."/>
            <person name="Hirani K."/>
            <person name="Kehrer-Sawatzki H."/>
            <person name="Kolb J."/>
            <person name="Patil S."/>
            <person name="Pu L.-L."/>
            <person name="Ren Y."/>
            <person name="Smith D.G."/>
            <person name="Wheeler D.A."/>
            <person name="Schenck I."/>
            <person name="Ball E.V."/>
            <person name="Chen R."/>
            <person name="Cooper D.N."/>
            <person name="Giardine B."/>
            <person name="Hsu F."/>
            <person name="Kent W.J."/>
            <person name="Lesk A."/>
            <person name="Nelson D.L."/>
            <person name="O'brien W.E."/>
            <person name="Pruefer K."/>
            <person name="Stenson P.D."/>
            <person name="Wallace J.C."/>
            <person name="Ke H."/>
            <person name="Liu X.-M."/>
            <person name="Wang P."/>
            <person name="Xiang A.P."/>
            <person name="Yang F."/>
            <person name="Barber G.P."/>
            <person name="Haussler D."/>
            <person name="Karolchik D."/>
            <person name="Kern A.D."/>
            <person name="Kuhn R.M."/>
            <person name="Smith K.E."/>
            <person name="Zwieg A.S."/>
        </authorList>
    </citation>
    <scope>NUCLEOTIDE SEQUENCE [LARGE SCALE GENOMIC DNA]</scope>
    <source>
        <strain evidence="2">17573</strain>
    </source>
</reference>
<reference evidence="1" key="2">
    <citation type="submission" date="2019-01" db="EMBL/GenBank/DDBJ databases">
        <authorList>
            <person name="Graves T."/>
            <person name="Eichler E.E."/>
            <person name="Wilson R.K."/>
        </authorList>
    </citation>
    <scope>NUCLEOTIDE SEQUENCE [LARGE SCALE GENOMIC DNA]</scope>
    <source>
        <strain evidence="1">17573</strain>
    </source>
</reference>
<evidence type="ECO:0000313" key="1">
    <source>
        <dbReference type="Ensembl" id="ENSMMUP00000068669.1"/>
    </source>
</evidence>
<keyword evidence="2" id="KW-1185">Reference proteome</keyword>
<accession>A0A5F7ZSP2</accession>
<name>A0A5F7ZSP2_MACMU</name>